<sequence>MNRTGLQIYFSVRLDYRLALCMDCKSYIPALSYIFLRGMLYQLGSQGAVKLLMNT</sequence>
<reference evidence="1" key="2">
    <citation type="journal article" date="2015" name="Data Brief">
        <title>Shoot transcriptome of the giant reed, Arundo donax.</title>
        <authorList>
            <person name="Barrero R.A."/>
            <person name="Guerrero F.D."/>
            <person name="Moolhuijzen P."/>
            <person name="Goolsby J.A."/>
            <person name="Tidwell J."/>
            <person name="Bellgard S.E."/>
            <person name="Bellgard M.I."/>
        </authorList>
    </citation>
    <scope>NUCLEOTIDE SEQUENCE</scope>
    <source>
        <tissue evidence="1">Shoot tissue taken approximately 20 cm above the soil surface</tissue>
    </source>
</reference>
<dbReference type="EMBL" id="GBRH01193511">
    <property type="protein sequence ID" value="JAE04385.1"/>
    <property type="molecule type" value="Transcribed_RNA"/>
</dbReference>
<protein>
    <submittedName>
        <fullName evidence="1">Uncharacterized protein</fullName>
    </submittedName>
</protein>
<dbReference type="AlphaFoldDB" id="A0A0A9EUE3"/>
<evidence type="ECO:0000313" key="1">
    <source>
        <dbReference type="EMBL" id="JAE04385.1"/>
    </source>
</evidence>
<name>A0A0A9EUE3_ARUDO</name>
<reference evidence="1" key="1">
    <citation type="submission" date="2014-09" db="EMBL/GenBank/DDBJ databases">
        <authorList>
            <person name="Magalhaes I.L.F."/>
            <person name="Oliveira U."/>
            <person name="Santos F.R."/>
            <person name="Vidigal T.H.D.A."/>
            <person name="Brescovit A.D."/>
            <person name="Santos A.J."/>
        </authorList>
    </citation>
    <scope>NUCLEOTIDE SEQUENCE</scope>
    <source>
        <tissue evidence="1">Shoot tissue taken approximately 20 cm above the soil surface</tissue>
    </source>
</reference>
<organism evidence="1">
    <name type="scientific">Arundo donax</name>
    <name type="common">Giant reed</name>
    <name type="synonym">Donax arundinaceus</name>
    <dbReference type="NCBI Taxonomy" id="35708"/>
    <lineage>
        <taxon>Eukaryota</taxon>
        <taxon>Viridiplantae</taxon>
        <taxon>Streptophyta</taxon>
        <taxon>Embryophyta</taxon>
        <taxon>Tracheophyta</taxon>
        <taxon>Spermatophyta</taxon>
        <taxon>Magnoliopsida</taxon>
        <taxon>Liliopsida</taxon>
        <taxon>Poales</taxon>
        <taxon>Poaceae</taxon>
        <taxon>PACMAD clade</taxon>
        <taxon>Arundinoideae</taxon>
        <taxon>Arundineae</taxon>
        <taxon>Arundo</taxon>
    </lineage>
</organism>
<proteinExistence type="predicted"/>
<accession>A0A0A9EUE3</accession>